<sequence length="211" mass="22653">MPLGSSVISLEGKEMFLTGLALSPRLECSVAISAHCNLRLPGSRDPAISASEVAGTTDVCHHAKLIFVETRLRHVCQAGLQLLNSTNSPTAASQELLQDYTKKAKRIHRPPEGSRLLLQDPGDSPNTTQQEGAIYESESGSSPDTKSAGVLTLDFPASRTARSRCVAQAGVQWLFTGVIMARCISNSWPQVTLLPQSPEELGLRSAQPCLF</sequence>
<name>A0A7N9CEK9_MACFA</name>
<evidence type="ECO:0000313" key="3">
    <source>
        <dbReference type="Proteomes" id="UP000233100"/>
    </source>
</evidence>
<dbReference type="PANTHER" id="PTHR12138">
    <property type="entry name" value="PRIMATE-EXPANDED PROTEIN FAMILY"/>
    <property type="match status" value="1"/>
</dbReference>
<reference evidence="2 3" key="1">
    <citation type="submission" date="2013-03" db="EMBL/GenBank/DDBJ databases">
        <authorList>
            <person name="Warren W."/>
            <person name="Wilson R.K."/>
        </authorList>
    </citation>
    <scope>NUCLEOTIDE SEQUENCE</scope>
</reference>
<evidence type="ECO:0000256" key="1">
    <source>
        <dbReference type="SAM" id="MobiDB-lite"/>
    </source>
</evidence>
<reference evidence="2" key="2">
    <citation type="submission" date="2025-08" db="UniProtKB">
        <authorList>
            <consortium name="Ensembl"/>
        </authorList>
    </citation>
    <scope>IDENTIFICATION</scope>
</reference>
<feature type="region of interest" description="Disordered" evidence="1">
    <location>
        <begin position="106"/>
        <end position="147"/>
    </location>
</feature>
<organism evidence="2 3">
    <name type="scientific">Macaca fascicularis</name>
    <name type="common">Crab-eating macaque</name>
    <name type="synonym">Cynomolgus monkey</name>
    <dbReference type="NCBI Taxonomy" id="9541"/>
    <lineage>
        <taxon>Eukaryota</taxon>
        <taxon>Metazoa</taxon>
        <taxon>Chordata</taxon>
        <taxon>Craniata</taxon>
        <taxon>Vertebrata</taxon>
        <taxon>Euteleostomi</taxon>
        <taxon>Mammalia</taxon>
        <taxon>Eutheria</taxon>
        <taxon>Euarchontoglires</taxon>
        <taxon>Primates</taxon>
        <taxon>Haplorrhini</taxon>
        <taxon>Catarrhini</taxon>
        <taxon>Cercopithecidae</taxon>
        <taxon>Cercopithecinae</taxon>
        <taxon>Macaca</taxon>
    </lineage>
</organism>
<protein>
    <submittedName>
        <fullName evidence="2">Uncharacterized protein</fullName>
    </submittedName>
</protein>
<keyword evidence="3" id="KW-1185">Reference proteome</keyword>
<proteinExistence type="predicted"/>
<dbReference type="AlphaFoldDB" id="A0A7N9CEK9"/>
<dbReference type="Proteomes" id="UP000233100">
    <property type="component" value="Chromosome 4"/>
</dbReference>
<accession>A0A7N9CEK9</accession>
<dbReference type="PRINTS" id="PR02045">
    <property type="entry name" value="F138DOMAIN"/>
</dbReference>
<dbReference type="Ensembl" id="ENSMFAT00000099094.1">
    <property type="protein sequence ID" value="ENSMFAP00000047631.1"/>
    <property type="gene ID" value="ENSMFAG00000063845.1"/>
</dbReference>
<dbReference type="PANTHER" id="PTHR12138:SF135">
    <property type="entry name" value="SAM DOMAIN-CONTAINING PROTEIN"/>
    <property type="match status" value="1"/>
</dbReference>
<reference evidence="2" key="3">
    <citation type="submission" date="2025-09" db="UniProtKB">
        <authorList>
            <consortium name="Ensembl"/>
        </authorList>
    </citation>
    <scope>IDENTIFICATION</scope>
</reference>
<dbReference type="GeneTree" id="ENSGT01150000286943"/>
<evidence type="ECO:0000313" key="2">
    <source>
        <dbReference type="Ensembl" id="ENSMFAP00000047631.1"/>
    </source>
</evidence>